<proteinExistence type="predicted"/>
<accession>A0ABR7JCT3</accession>
<keyword evidence="2" id="KW-1185">Reference proteome</keyword>
<dbReference type="EMBL" id="JACRUM010000001">
    <property type="protein sequence ID" value="MBC5862304.1"/>
    <property type="molecule type" value="Genomic_DNA"/>
</dbReference>
<evidence type="ECO:0000313" key="1">
    <source>
        <dbReference type="EMBL" id="MBC5862304.1"/>
    </source>
</evidence>
<name>A0ABR7JCT3_9FLAO</name>
<sequence>MANTEEVKEVELKFVNDPCSDVCHLAYDLAIKEGADHDTADKAADLAYGNCIASRKNLPQEAAISQ</sequence>
<protein>
    <submittedName>
        <fullName evidence="1">Uncharacterized protein</fullName>
    </submittedName>
</protein>
<comment type="caution">
    <text evidence="1">The sequence shown here is derived from an EMBL/GenBank/DDBJ whole genome shotgun (WGS) entry which is preliminary data.</text>
</comment>
<evidence type="ECO:0000313" key="2">
    <source>
        <dbReference type="Proteomes" id="UP000621670"/>
    </source>
</evidence>
<gene>
    <name evidence="1" type="ORF">H8R26_02605</name>
</gene>
<organism evidence="1 2">
    <name type="scientific">Flavobacterium turcicum</name>
    <dbReference type="NCBI Taxonomy" id="2764718"/>
    <lineage>
        <taxon>Bacteria</taxon>
        <taxon>Pseudomonadati</taxon>
        <taxon>Bacteroidota</taxon>
        <taxon>Flavobacteriia</taxon>
        <taxon>Flavobacteriales</taxon>
        <taxon>Flavobacteriaceae</taxon>
        <taxon>Flavobacterium</taxon>
    </lineage>
</organism>
<reference evidence="1 2" key="1">
    <citation type="submission" date="2020-08" db="EMBL/GenBank/DDBJ databases">
        <title>Description of novel Flavobacterium F-400 isolate.</title>
        <authorList>
            <person name="Saticioglu I."/>
            <person name="Duman M."/>
            <person name="Altun S."/>
        </authorList>
    </citation>
    <scope>NUCLEOTIDE SEQUENCE [LARGE SCALE GENOMIC DNA]</scope>
    <source>
        <strain evidence="1 2">F-400</strain>
    </source>
</reference>
<dbReference type="Proteomes" id="UP000621670">
    <property type="component" value="Unassembled WGS sequence"/>
</dbReference>
<dbReference type="RefSeq" id="WP_166132988.1">
    <property type="nucleotide sequence ID" value="NZ_JAAOBY010000001.1"/>
</dbReference>